<accession>A0AA87SVY4</accession>
<dbReference type="EMBL" id="AKWM02000053">
    <property type="protein sequence ID" value="EKR99419.1"/>
    <property type="molecule type" value="Genomic_DNA"/>
</dbReference>
<evidence type="ECO:0000313" key="2">
    <source>
        <dbReference type="EMBL" id="EKR99419.1"/>
    </source>
</evidence>
<organism evidence="2 3">
    <name type="scientific">Leptospira mayottensis 200901122</name>
    <dbReference type="NCBI Taxonomy" id="1193010"/>
    <lineage>
        <taxon>Bacteria</taxon>
        <taxon>Pseudomonadati</taxon>
        <taxon>Spirochaetota</taxon>
        <taxon>Spirochaetia</taxon>
        <taxon>Leptospirales</taxon>
        <taxon>Leptospiraceae</taxon>
        <taxon>Leptospira</taxon>
    </lineage>
</organism>
<comment type="caution">
    <text evidence="2">The sequence shown here is derived from an EMBL/GenBank/DDBJ whole genome shotgun (WGS) entry which is preliminary data.</text>
</comment>
<feature type="compositionally biased region" description="Basic and acidic residues" evidence="1">
    <location>
        <begin position="1"/>
        <end position="26"/>
    </location>
</feature>
<evidence type="ECO:0000313" key="3">
    <source>
        <dbReference type="Proteomes" id="UP000001343"/>
    </source>
</evidence>
<gene>
    <name evidence="2" type="ORF">LEP1GSC125_0455</name>
</gene>
<protein>
    <submittedName>
        <fullName evidence="2">Uncharacterized protein</fullName>
    </submittedName>
</protein>
<sequence length="51" mass="6095">MSLAKEAEREKISMAEYGRRSSENPGRKIPLAIERNRFFKEHKKLKYRKVS</sequence>
<evidence type="ECO:0000256" key="1">
    <source>
        <dbReference type="SAM" id="MobiDB-lite"/>
    </source>
</evidence>
<dbReference type="AlphaFoldDB" id="A0AA87SVY4"/>
<reference evidence="2 3" key="1">
    <citation type="journal article" date="2014" name="Int. J. Syst. Evol. Microbiol.">
        <title>Leptospira mayottensis sp. nov., a pathogenic species of the genus Leptospira isolated from humans.</title>
        <authorList>
            <person name="Bourhy P."/>
            <person name="Collet L."/>
            <person name="Brisse S."/>
            <person name="Picardeau M."/>
        </authorList>
    </citation>
    <scope>NUCLEOTIDE SEQUENCE [LARGE SCALE GENOMIC DNA]</scope>
    <source>
        <strain evidence="2 3">200901122</strain>
    </source>
</reference>
<dbReference type="Proteomes" id="UP000001343">
    <property type="component" value="Unassembled WGS sequence"/>
</dbReference>
<feature type="region of interest" description="Disordered" evidence="1">
    <location>
        <begin position="1"/>
        <end position="29"/>
    </location>
</feature>
<name>A0AA87SVY4_9LEPT</name>
<proteinExistence type="predicted"/>